<dbReference type="InterPro" id="IPR036869">
    <property type="entry name" value="J_dom_sf"/>
</dbReference>
<feature type="domain" description="J" evidence="2">
    <location>
        <begin position="137"/>
        <end position="202"/>
    </location>
</feature>
<gene>
    <name evidence="3" type="ORF">ALAG00032_LOCUS5818</name>
</gene>
<organism evidence="3">
    <name type="scientific">Aureoumbra lagunensis</name>
    <dbReference type="NCBI Taxonomy" id="44058"/>
    <lineage>
        <taxon>Eukaryota</taxon>
        <taxon>Sar</taxon>
        <taxon>Stramenopiles</taxon>
        <taxon>Ochrophyta</taxon>
        <taxon>Pelagophyceae</taxon>
        <taxon>Pelagomonadales</taxon>
        <taxon>Aureoumbra</taxon>
    </lineage>
</organism>
<evidence type="ECO:0000256" key="1">
    <source>
        <dbReference type="SAM" id="MobiDB-lite"/>
    </source>
</evidence>
<accession>A0A7S3JW86</accession>
<dbReference type="Gene3D" id="1.10.287.110">
    <property type="entry name" value="DnaJ domain"/>
    <property type="match status" value="1"/>
</dbReference>
<dbReference type="Pfam" id="PF00226">
    <property type="entry name" value="DnaJ"/>
    <property type="match status" value="1"/>
</dbReference>
<proteinExistence type="predicted"/>
<dbReference type="AlphaFoldDB" id="A0A7S3JW86"/>
<feature type="compositionally biased region" description="Basic residues" evidence="1">
    <location>
        <begin position="20"/>
        <end position="39"/>
    </location>
</feature>
<dbReference type="PROSITE" id="PS50076">
    <property type="entry name" value="DNAJ_2"/>
    <property type="match status" value="1"/>
</dbReference>
<sequence>MKVRRKRDLADEEYLDDREKKRHKKKKHKKKFKHKKRKKSENSASDSDDNIAVAWRERLFGEMEDDDPFIGWLDDREDEEEDWFEDVAKRMHRKRLVEDYAERIRHHCQNHVKPSPPPPPGRPPTPTFTSHEEEEPTHYERLGVARNATPAQIRLAYLSLAKQLHPDKQNANQFSSDRMAKLNHARDVLTDPISRQNYDRSLLL</sequence>
<dbReference type="PANTHER" id="PTHR44825:SF1">
    <property type="entry name" value="DNAJ HOMOLOG SUBFAMILY C MEMBER 4"/>
    <property type="match status" value="1"/>
</dbReference>
<name>A0A7S3JW86_9STRA</name>
<dbReference type="SUPFAM" id="SSF46565">
    <property type="entry name" value="Chaperone J-domain"/>
    <property type="match status" value="1"/>
</dbReference>
<dbReference type="InterPro" id="IPR001623">
    <property type="entry name" value="DnaJ_domain"/>
</dbReference>
<dbReference type="CDD" id="cd06257">
    <property type="entry name" value="DnaJ"/>
    <property type="match status" value="1"/>
</dbReference>
<feature type="region of interest" description="Disordered" evidence="1">
    <location>
        <begin position="108"/>
        <end position="137"/>
    </location>
</feature>
<dbReference type="PRINTS" id="PR00625">
    <property type="entry name" value="JDOMAIN"/>
</dbReference>
<evidence type="ECO:0000259" key="2">
    <source>
        <dbReference type="PROSITE" id="PS50076"/>
    </source>
</evidence>
<feature type="compositionally biased region" description="Pro residues" evidence="1">
    <location>
        <begin position="114"/>
        <end position="126"/>
    </location>
</feature>
<dbReference type="SMART" id="SM00271">
    <property type="entry name" value="DnaJ"/>
    <property type="match status" value="1"/>
</dbReference>
<evidence type="ECO:0000313" key="3">
    <source>
        <dbReference type="EMBL" id="CAE0365076.1"/>
    </source>
</evidence>
<dbReference type="PANTHER" id="PTHR44825">
    <property type="match status" value="1"/>
</dbReference>
<feature type="region of interest" description="Disordered" evidence="1">
    <location>
        <begin position="1"/>
        <end position="52"/>
    </location>
</feature>
<reference evidence="3" key="1">
    <citation type="submission" date="2021-01" db="EMBL/GenBank/DDBJ databases">
        <authorList>
            <person name="Corre E."/>
            <person name="Pelletier E."/>
            <person name="Niang G."/>
            <person name="Scheremetjew M."/>
            <person name="Finn R."/>
            <person name="Kale V."/>
            <person name="Holt S."/>
            <person name="Cochrane G."/>
            <person name="Meng A."/>
            <person name="Brown T."/>
            <person name="Cohen L."/>
        </authorList>
    </citation>
    <scope>NUCLEOTIDE SEQUENCE</scope>
    <source>
        <strain evidence="3">CCMP1510</strain>
    </source>
</reference>
<dbReference type="InterPro" id="IPR052763">
    <property type="entry name" value="DnaJ_C4"/>
</dbReference>
<dbReference type="EMBL" id="HBIJ01008241">
    <property type="protein sequence ID" value="CAE0365076.1"/>
    <property type="molecule type" value="Transcribed_RNA"/>
</dbReference>
<protein>
    <recommendedName>
        <fullName evidence="2">J domain-containing protein</fullName>
    </recommendedName>
</protein>